<gene>
    <name evidence="11" type="primary">rbsA3</name>
    <name evidence="11" type="ORF">GCM10007874_48030</name>
</gene>
<evidence type="ECO:0000313" key="11">
    <source>
        <dbReference type="EMBL" id="GLS21786.1"/>
    </source>
</evidence>
<dbReference type="SUPFAM" id="SSF52540">
    <property type="entry name" value="P-loop containing nucleoside triphosphate hydrolases"/>
    <property type="match status" value="2"/>
</dbReference>
<dbReference type="CDD" id="cd03215">
    <property type="entry name" value="ABC_Carb_Monos_II"/>
    <property type="match status" value="1"/>
</dbReference>
<evidence type="ECO:0000259" key="10">
    <source>
        <dbReference type="PROSITE" id="PS50893"/>
    </source>
</evidence>
<accession>A0ABQ6CU76</accession>
<dbReference type="PROSITE" id="PS00211">
    <property type="entry name" value="ABC_TRANSPORTER_1"/>
    <property type="match status" value="1"/>
</dbReference>
<keyword evidence="7 11" id="KW-0067">ATP-binding</keyword>
<dbReference type="Proteomes" id="UP001156882">
    <property type="component" value="Unassembled WGS sequence"/>
</dbReference>
<evidence type="ECO:0000256" key="5">
    <source>
        <dbReference type="ARBA" id="ARBA00022737"/>
    </source>
</evidence>
<evidence type="ECO:0000256" key="9">
    <source>
        <dbReference type="ARBA" id="ARBA00023136"/>
    </source>
</evidence>
<keyword evidence="3" id="KW-1003">Cell membrane</keyword>
<organism evidence="11 12">
    <name type="scientific">Labrys miyagiensis</name>
    <dbReference type="NCBI Taxonomy" id="346912"/>
    <lineage>
        <taxon>Bacteria</taxon>
        <taxon>Pseudomonadati</taxon>
        <taxon>Pseudomonadota</taxon>
        <taxon>Alphaproteobacteria</taxon>
        <taxon>Hyphomicrobiales</taxon>
        <taxon>Xanthobacteraceae</taxon>
        <taxon>Labrys</taxon>
    </lineage>
</organism>
<evidence type="ECO:0000256" key="8">
    <source>
        <dbReference type="ARBA" id="ARBA00022967"/>
    </source>
</evidence>
<evidence type="ECO:0000256" key="3">
    <source>
        <dbReference type="ARBA" id="ARBA00022475"/>
    </source>
</evidence>
<proteinExistence type="inferred from homology"/>
<sequence length="505" mass="53980">MPELARLTAITKSFGGVHALKGVDFDVQSGEVHALLGENGAGKSTLMRVLGGELQPTSGEVRIAGQHVDFRDPRLARALGIAVIHQELALAPDLSVAENIFLGELPGVFAGPGLKKKAGELIRRLGFDIDPGERVGNLAVAHQQVVEIAKALSREVKIIIFDEPTAVLSAQDAERLHRVIADLRAHNVGVVYISHRLEEVMRISDRMTVMKDGQLVGTVAAGDVTIEDIIRMMVGRPLSAMFPETAPRKIGEEMVSVSGLNAGRKVRNVSLSVRAGEIVGLGGLVGSGRTEVARLIFGADRPDSGSIKLRGQPVKFRSPRDAVAAGIGLVPEDRKHQGVILDKQIRVNATMARMSSITTALGFLRQGLERRTVTDLGQSLRLKAASVDAPVSSLSGGNQQKVVLAKWFHAQGEIIILDEPTRGVDVGAKTEIYALVNRLAEAGKAVLVISSEHQELFGLCDRVLVMREGEIRGELKPDSYSEENLLSLAMSEGGQPGSAATIAVR</sequence>
<evidence type="ECO:0000256" key="6">
    <source>
        <dbReference type="ARBA" id="ARBA00022741"/>
    </source>
</evidence>
<dbReference type="Pfam" id="PF00005">
    <property type="entry name" value="ABC_tran"/>
    <property type="match status" value="2"/>
</dbReference>
<dbReference type="InterPro" id="IPR017871">
    <property type="entry name" value="ABC_transporter-like_CS"/>
</dbReference>
<keyword evidence="8" id="KW-1278">Translocase</keyword>
<name>A0ABQ6CU76_9HYPH</name>
<evidence type="ECO:0000256" key="1">
    <source>
        <dbReference type="ARBA" id="ARBA00005417"/>
    </source>
</evidence>
<evidence type="ECO:0000313" key="12">
    <source>
        <dbReference type="Proteomes" id="UP001156882"/>
    </source>
</evidence>
<protein>
    <submittedName>
        <fullName evidence="11">Ribose import ATP-binding protein RbsA 3</fullName>
    </submittedName>
</protein>
<dbReference type="GO" id="GO:0005524">
    <property type="term" value="F:ATP binding"/>
    <property type="evidence" value="ECO:0007669"/>
    <property type="project" value="UniProtKB-KW"/>
</dbReference>
<dbReference type="InterPro" id="IPR027417">
    <property type="entry name" value="P-loop_NTPase"/>
</dbReference>
<dbReference type="RefSeq" id="WP_284314967.1">
    <property type="nucleotide sequence ID" value="NZ_BSPC01000054.1"/>
</dbReference>
<evidence type="ECO:0000256" key="4">
    <source>
        <dbReference type="ARBA" id="ARBA00022597"/>
    </source>
</evidence>
<feature type="domain" description="ABC transporter" evidence="10">
    <location>
        <begin position="250"/>
        <end position="493"/>
    </location>
</feature>
<evidence type="ECO:0000256" key="2">
    <source>
        <dbReference type="ARBA" id="ARBA00022448"/>
    </source>
</evidence>
<dbReference type="SMART" id="SM00382">
    <property type="entry name" value="AAA"/>
    <property type="match status" value="2"/>
</dbReference>
<keyword evidence="2" id="KW-0813">Transport</keyword>
<comment type="similarity">
    <text evidence="1">Belongs to the ABC transporter superfamily.</text>
</comment>
<feature type="domain" description="ABC transporter" evidence="10">
    <location>
        <begin position="5"/>
        <end position="237"/>
    </location>
</feature>
<dbReference type="EMBL" id="BSPC01000054">
    <property type="protein sequence ID" value="GLS21786.1"/>
    <property type="molecule type" value="Genomic_DNA"/>
</dbReference>
<keyword evidence="6" id="KW-0547">Nucleotide-binding</keyword>
<dbReference type="CDD" id="cd03216">
    <property type="entry name" value="ABC_Carb_Monos_I"/>
    <property type="match status" value="1"/>
</dbReference>
<comment type="caution">
    <text evidence="11">The sequence shown here is derived from an EMBL/GenBank/DDBJ whole genome shotgun (WGS) entry which is preliminary data.</text>
</comment>
<dbReference type="InterPro" id="IPR003593">
    <property type="entry name" value="AAA+_ATPase"/>
</dbReference>
<keyword evidence="9" id="KW-0472">Membrane</keyword>
<keyword evidence="4" id="KW-0762">Sugar transport</keyword>
<dbReference type="PROSITE" id="PS50893">
    <property type="entry name" value="ABC_TRANSPORTER_2"/>
    <property type="match status" value="2"/>
</dbReference>
<keyword evidence="5" id="KW-0677">Repeat</keyword>
<keyword evidence="12" id="KW-1185">Reference proteome</keyword>
<evidence type="ECO:0000256" key="7">
    <source>
        <dbReference type="ARBA" id="ARBA00022840"/>
    </source>
</evidence>
<dbReference type="PANTHER" id="PTHR43790">
    <property type="entry name" value="CARBOHYDRATE TRANSPORT ATP-BINDING PROTEIN MG119-RELATED"/>
    <property type="match status" value="1"/>
</dbReference>
<dbReference type="InterPro" id="IPR050107">
    <property type="entry name" value="ABC_carbohydrate_import_ATPase"/>
</dbReference>
<dbReference type="InterPro" id="IPR003439">
    <property type="entry name" value="ABC_transporter-like_ATP-bd"/>
</dbReference>
<dbReference type="PANTHER" id="PTHR43790:SF3">
    <property type="entry name" value="D-ALLOSE IMPORT ATP-BINDING PROTEIN ALSA-RELATED"/>
    <property type="match status" value="1"/>
</dbReference>
<dbReference type="Gene3D" id="3.40.50.300">
    <property type="entry name" value="P-loop containing nucleotide triphosphate hydrolases"/>
    <property type="match status" value="2"/>
</dbReference>
<reference evidence="12" key="1">
    <citation type="journal article" date="2019" name="Int. J. Syst. Evol. Microbiol.">
        <title>The Global Catalogue of Microorganisms (GCM) 10K type strain sequencing project: providing services to taxonomists for standard genome sequencing and annotation.</title>
        <authorList>
            <consortium name="The Broad Institute Genomics Platform"/>
            <consortium name="The Broad Institute Genome Sequencing Center for Infectious Disease"/>
            <person name="Wu L."/>
            <person name="Ma J."/>
        </authorList>
    </citation>
    <scope>NUCLEOTIDE SEQUENCE [LARGE SCALE GENOMIC DNA]</scope>
    <source>
        <strain evidence="12">NBRC 101365</strain>
    </source>
</reference>